<organism evidence="4 5">
    <name type="scientific">Duffyella gerundensis</name>
    <dbReference type="NCBI Taxonomy" id="1619313"/>
    <lineage>
        <taxon>Bacteria</taxon>
        <taxon>Pseudomonadati</taxon>
        <taxon>Pseudomonadota</taxon>
        <taxon>Gammaproteobacteria</taxon>
        <taxon>Enterobacterales</taxon>
        <taxon>Erwiniaceae</taxon>
        <taxon>Duffyella</taxon>
    </lineage>
</organism>
<accession>A0A0U5L9U5</accession>
<keyword evidence="2" id="KW-0812">Transmembrane</keyword>
<sequence>MHVPSQTEYFAMMYRKEAIASRNQHWSGKAILLAEVRPYRVVLFTVIFFGLFFAFIIFGSYTRRINVSGEIISSPRAITVFSGQQGFVVSQKVHPGQAVKRGQPIYQIDVSRTTTSGVVSNKRRINIQKQIAAIDQMANKIRQNKQTTLDTINREKASYEAALQHSSDVLDTAQQGLRMMKKNMENYRSYQRKGLINNDQLVNQSTIYYQQQNDLLGLRSQNEQNALQILALQSRLQTQAVDFDNQLSQLDMQKSGLADELTDADANSDLIITSPVDGWIDTLSVSPGQMVSNGDSLLQIIPGESHHFELILWVPDSSVPYLSVNQSINIRYDAFPAEKFGQFPGKIVAIARTPASPQEMATYPGAPLKSADKPQTWYKVVVAPGNQHFHYKGRQIQPENGMKATSTLYLEERKLYQWILSPLYDIRNSAGGLVDEK</sequence>
<dbReference type="PATRIC" id="fig|1619313.3.peg.3776"/>
<dbReference type="PANTHER" id="PTHR30386">
    <property type="entry name" value="MEMBRANE FUSION SUBUNIT OF EMRAB-TOLC MULTIDRUG EFFLUX PUMP"/>
    <property type="match status" value="1"/>
</dbReference>
<keyword evidence="5" id="KW-1185">Reference proteome</keyword>
<keyword evidence="2" id="KW-1133">Transmembrane helix</keyword>
<dbReference type="Gene3D" id="2.40.50.100">
    <property type="match status" value="1"/>
</dbReference>
<dbReference type="InterPro" id="IPR058625">
    <property type="entry name" value="MdtA-like_BSH"/>
</dbReference>
<evidence type="ECO:0000313" key="4">
    <source>
        <dbReference type="EMBL" id="CUU25872.1"/>
    </source>
</evidence>
<dbReference type="InterPro" id="IPR050739">
    <property type="entry name" value="MFP"/>
</dbReference>
<dbReference type="Proteomes" id="UP000059419">
    <property type="component" value="Plasmid pEM01"/>
</dbReference>
<feature type="domain" description="Multidrug resistance protein MdtA-like barrel-sandwich hybrid" evidence="3">
    <location>
        <begin position="78"/>
        <end position="298"/>
    </location>
</feature>
<protein>
    <submittedName>
        <fullName evidence="4">Microcin H47 secretion protein MchE</fullName>
    </submittedName>
</protein>
<dbReference type="GO" id="GO:0055085">
    <property type="term" value="P:transmembrane transport"/>
    <property type="evidence" value="ECO:0007669"/>
    <property type="project" value="InterPro"/>
</dbReference>
<dbReference type="PANTHER" id="PTHR30386:SF28">
    <property type="entry name" value="EXPORTED PROTEIN"/>
    <property type="match status" value="1"/>
</dbReference>
<dbReference type="PRINTS" id="PR01490">
    <property type="entry name" value="RTXTOXIND"/>
</dbReference>
<gene>
    <name evidence="4" type="primary">mchE</name>
    <name evidence="4" type="ORF">EM595_p0172</name>
</gene>
<evidence type="ECO:0000256" key="2">
    <source>
        <dbReference type="SAM" id="Phobius"/>
    </source>
</evidence>
<feature type="transmembrane region" description="Helical" evidence="2">
    <location>
        <begin position="41"/>
        <end position="61"/>
    </location>
</feature>
<comment type="similarity">
    <text evidence="1">Belongs to the membrane fusion protein (MFP) (TC 8.A.1) family.</text>
</comment>
<dbReference type="EMBL" id="LN907828">
    <property type="protein sequence ID" value="CUU25872.1"/>
    <property type="molecule type" value="Genomic_DNA"/>
</dbReference>
<evidence type="ECO:0000313" key="5">
    <source>
        <dbReference type="Proteomes" id="UP000059419"/>
    </source>
</evidence>
<dbReference type="AlphaFoldDB" id="A0A0U5L9U5"/>
<proteinExistence type="inferred from homology"/>
<evidence type="ECO:0000256" key="1">
    <source>
        <dbReference type="ARBA" id="ARBA00009477"/>
    </source>
</evidence>
<dbReference type="Pfam" id="PF25917">
    <property type="entry name" value="BSH_RND"/>
    <property type="match status" value="1"/>
</dbReference>
<geneLocation type="plasmid" evidence="5">
    <name>pEM01</name>
</geneLocation>
<reference evidence="5" key="1">
    <citation type="submission" date="2015-11" db="EMBL/GenBank/DDBJ databases">
        <authorList>
            <person name="Blom J."/>
        </authorList>
    </citation>
    <scope>NUCLEOTIDE SEQUENCE [LARGE SCALE GENOMIC DNA]</scope>
    <source>
        <plasmid evidence="5">pEM01</plasmid>
    </source>
</reference>
<evidence type="ECO:0000259" key="3">
    <source>
        <dbReference type="Pfam" id="PF25917"/>
    </source>
</evidence>
<dbReference type="KEGG" id="ege:EM595_p0172"/>
<keyword evidence="2" id="KW-0472">Membrane</keyword>
<name>A0A0U5L9U5_9GAMM</name>